<dbReference type="Pfam" id="PF03358">
    <property type="entry name" value="FMN_red"/>
    <property type="match status" value="1"/>
</dbReference>
<accession>A5N1A1</accession>
<dbReference type="STRING" id="431943.CKL_2885"/>
<reference evidence="4 5" key="1">
    <citation type="journal article" date="2008" name="Proc. Natl. Acad. Sci. U.S.A.">
        <title>The genome of Clostridium kluyveri, a strict anaerobe with unique metabolic features.</title>
        <authorList>
            <person name="Seedorf H."/>
            <person name="Fricke W.F."/>
            <person name="Veith B."/>
            <person name="Brueggemann H."/>
            <person name="Liesegang H."/>
            <person name="Strittmatter A."/>
            <person name="Miethke M."/>
            <person name="Buckel W."/>
            <person name="Hinderberger J."/>
            <person name="Li F."/>
            <person name="Hagemeier C."/>
            <person name="Thauer R.K."/>
            <person name="Gottschalk G."/>
        </authorList>
    </citation>
    <scope>NUCLEOTIDE SEQUENCE [LARGE SCALE GENOMIC DNA]</scope>
    <source>
        <strain evidence="5">ATCC 8527 / DSM 555 / NCIMB 10680</strain>
    </source>
</reference>
<dbReference type="RefSeq" id="WP_012103227.1">
    <property type="nucleotide sequence ID" value="NC_009706.1"/>
</dbReference>
<dbReference type="PANTHER" id="PTHR43278:SF2">
    <property type="entry name" value="IRON-SULFUR FLAVOPROTEIN"/>
    <property type="match status" value="1"/>
</dbReference>
<name>A5N1A1_CLOK5</name>
<dbReference type="InterPro" id="IPR005025">
    <property type="entry name" value="FMN_Rdtase-like_dom"/>
</dbReference>
<dbReference type="KEGG" id="ckl:CKL_2885"/>
<organism evidence="4 5">
    <name type="scientific">Clostridium kluyveri (strain ATCC 8527 / DSM 555 / NBRC 12016 / NCIMB 10680 / K1)</name>
    <dbReference type="NCBI Taxonomy" id="431943"/>
    <lineage>
        <taxon>Bacteria</taxon>
        <taxon>Bacillati</taxon>
        <taxon>Bacillota</taxon>
        <taxon>Clostridia</taxon>
        <taxon>Eubacteriales</taxon>
        <taxon>Clostridiaceae</taxon>
        <taxon>Clostridium</taxon>
    </lineage>
</organism>
<dbReference type="PANTHER" id="PTHR43278">
    <property type="entry name" value="NAD(P)H-DEPENDENT FMN-CONTAINING OXIDOREDUCTASE YWQN-RELATED"/>
    <property type="match status" value="1"/>
</dbReference>
<evidence type="ECO:0000256" key="1">
    <source>
        <dbReference type="ARBA" id="ARBA00022630"/>
    </source>
</evidence>
<dbReference type="eggNOG" id="COG0655">
    <property type="taxonomic scope" value="Bacteria"/>
</dbReference>
<dbReference type="InterPro" id="IPR051796">
    <property type="entry name" value="ISF_SsuE-like"/>
</dbReference>
<dbReference type="Proteomes" id="UP000002411">
    <property type="component" value="Chromosome"/>
</dbReference>
<dbReference type="SUPFAM" id="SSF52218">
    <property type="entry name" value="Flavoproteins"/>
    <property type="match status" value="1"/>
</dbReference>
<dbReference type="EMBL" id="CP000673">
    <property type="protein sequence ID" value="EDK34897.1"/>
    <property type="molecule type" value="Genomic_DNA"/>
</dbReference>
<dbReference type="HOGENOM" id="CLU_1493736_0_0_9"/>
<protein>
    <recommendedName>
        <fullName evidence="3">NADPH-dependent FMN reductase-like domain-containing protein</fullName>
    </recommendedName>
</protein>
<sequence length="180" mass="20271">MRSCIPGINVLNSRISLSGSIKNSKSYGHYVVDDDLKPLLGSIEESDVIVLGSPIYYGNLSGQMRSFTDRLLFQYLDYGGMSTDPKPKNFKTALIAAMNVNDEIYVERGFKDTLTSFVEIMGRTLGSCELLTLTNTVQFDDYSKYVYLMPDKEEKSNRVEKISAEDLQKAFDLGFRLIKS</sequence>
<evidence type="ECO:0000313" key="4">
    <source>
        <dbReference type="EMBL" id="EDK34897.1"/>
    </source>
</evidence>
<dbReference type="Gene3D" id="3.40.50.360">
    <property type="match status" value="1"/>
</dbReference>
<evidence type="ECO:0000259" key="3">
    <source>
        <dbReference type="Pfam" id="PF03358"/>
    </source>
</evidence>
<keyword evidence="1" id="KW-0285">Flavoprotein</keyword>
<dbReference type="GO" id="GO:0016491">
    <property type="term" value="F:oxidoreductase activity"/>
    <property type="evidence" value="ECO:0007669"/>
    <property type="project" value="InterPro"/>
</dbReference>
<evidence type="ECO:0000313" key="5">
    <source>
        <dbReference type="Proteomes" id="UP000002411"/>
    </source>
</evidence>
<evidence type="ECO:0000256" key="2">
    <source>
        <dbReference type="ARBA" id="ARBA00022643"/>
    </source>
</evidence>
<dbReference type="InterPro" id="IPR029039">
    <property type="entry name" value="Flavoprotein-like_sf"/>
</dbReference>
<keyword evidence="5" id="KW-1185">Reference proteome</keyword>
<dbReference type="AlphaFoldDB" id="A5N1A1"/>
<feature type="domain" description="NADPH-dependent FMN reductase-like" evidence="3">
    <location>
        <begin position="29"/>
        <end position="96"/>
    </location>
</feature>
<gene>
    <name evidence="4" type="ordered locus">CKL_2885</name>
</gene>
<keyword evidence="2" id="KW-0288">FMN</keyword>
<proteinExistence type="predicted"/>